<dbReference type="AlphaFoldDB" id="A0A6N7YJ08"/>
<dbReference type="Proteomes" id="UP000433359">
    <property type="component" value="Unassembled WGS sequence"/>
</dbReference>
<sequence length="113" mass="12845">MITIKKHPIIGAETLGKSHKLRELSDIVLMHHERFDGKGYPISKAGADIPIGARIIEICDSIDAITSNRCYRKAHNFDYCYEEIEKNLGKMYDPIVGIDVLDNWDEITSVVNR</sequence>
<dbReference type="InterPro" id="IPR003607">
    <property type="entry name" value="HD/PDEase_dom"/>
</dbReference>
<protein>
    <submittedName>
        <fullName evidence="2">HD domain-containing protein</fullName>
    </submittedName>
</protein>
<organism evidence="2 3">
    <name type="scientific">Anaerobutyricum soehngenii</name>
    <dbReference type="NCBI Taxonomy" id="105843"/>
    <lineage>
        <taxon>Bacteria</taxon>
        <taxon>Bacillati</taxon>
        <taxon>Bacillota</taxon>
        <taxon>Clostridia</taxon>
        <taxon>Lachnospirales</taxon>
        <taxon>Lachnospiraceae</taxon>
        <taxon>Anaerobutyricum</taxon>
    </lineage>
</organism>
<feature type="domain" description="HD-GYP" evidence="1">
    <location>
        <begin position="1"/>
        <end position="113"/>
    </location>
</feature>
<accession>A0A6N7YJ08</accession>
<comment type="caution">
    <text evidence="2">The sequence shown here is derived from an EMBL/GenBank/DDBJ whole genome shotgun (WGS) entry which is preliminary data.</text>
</comment>
<dbReference type="CDD" id="cd00077">
    <property type="entry name" value="HDc"/>
    <property type="match status" value="1"/>
</dbReference>
<proteinExistence type="predicted"/>
<dbReference type="EMBL" id="VULP01000044">
    <property type="protein sequence ID" value="MSU83404.1"/>
    <property type="molecule type" value="Genomic_DNA"/>
</dbReference>
<dbReference type="PANTHER" id="PTHR43155:SF2">
    <property type="entry name" value="CYCLIC DI-GMP PHOSPHODIESTERASE PA4108"/>
    <property type="match status" value="1"/>
</dbReference>
<dbReference type="PANTHER" id="PTHR43155">
    <property type="entry name" value="CYCLIC DI-GMP PHOSPHODIESTERASE PA4108-RELATED"/>
    <property type="match status" value="1"/>
</dbReference>
<evidence type="ECO:0000259" key="1">
    <source>
        <dbReference type="PROSITE" id="PS51832"/>
    </source>
</evidence>
<dbReference type="SUPFAM" id="SSF109604">
    <property type="entry name" value="HD-domain/PDEase-like"/>
    <property type="match status" value="1"/>
</dbReference>
<gene>
    <name evidence="2" type="ORF">FYJ25_13970</name>
</gene>
<reference evidence="2 3" key="1">
    <citation type="submission" date="2019-08" db="EMBL/GenBank/DDBJ databases">
        <title>In-depth cultivation of the pig gut microbiome towards novel bacterial diversity and tailored functional studies.</title>
        <authorList>
            <person name="Wylensek D."/>
            <person name="Hitch T.C.A."/>
            <person name="Clavel T."/>
        </authorList>
    </citation>
    <scope>NUCLEOTIDE SEQUENCE [LARGE SCALE GENOMIC DNA]</scope>
    <source>
        <strain evidence="2 3">BSM-383-APC-4H</strain>
    </source>
</reference>
<dbReference type="PROSITE" id="PS51832">
    <property type="entry name" value="HD_GYP"/>
    <property type="match status" value="1"/>
</dbReference>
<dbReference type="Gene3D" id="1.10.3210.10">
    <property type="entry name" value="Hypothetical protein af1432"/>
    <property type="match status" value="1"/>
</dbReference>
<dbReference type="InterPro" id="IPR037522">
    <property type="entry name" value="HD_GYP_dom"/>
</dbReference>
<dbReference type="Pfam" id="PF13487">
    <property type="entry name" value="HD_5"/>
    <property type="match status" value="1"/>
</dbReference>
<evidence type="ECO:0000313" key="2">
    <source>
        <dbReference type="EMBL" id="MSU83404.1"/>
    </source>
</evidence>
<name>A0A6N7YJ08_9FIRM</name>
<evidence type="ECO:0000313" key="3">
    <source>
        <dbReference type="Proteomes" id="UP000433359"/>
    </source>
</evidence>